<organism evidence="2 3">
    <name type="scientific">Pleurodeles waltl</name>
    <name type="common">Iberian ribbed newt</name>
    <dbReference type="NCBI Taxonomy" id="8319"/>
    <lineage>
        <taxon>Eukaryota</taxon>
        <taxon>Metazoa</taxon>
        <taxon>Chordata</taxon>
        <taxon>Craniata</taxon>
        <taxon>Vertebrata</taxon>
        <taxon>Euteleostomi</taxon>
        <taxon>Amphibia</taxon>
        <taxon>Batrachia</taxon>
        <taxon>Caudata</taxon>
        <taxon>Salamandroidea</taxon>
        <taxon>Salamandridae</taxon>
        <taxon>Pleurodelinae</taxon>
        <taxon>Pleurodeles</taxon>
    </lineage>
</organism>
<dbReference type="EMBL" id="JANPWB010000005">
    <property type="protein sequence ID" value="KAJ1184538.1"/>
    <property type="molecule type" value="Genomic_DNA"/>
</dbReference>
<comment type="caution">
    <text evidence="2">The sequence shown here is derived from an EMBL/GenBank/DDBJ whole genome shotgun (WGS) entry which is preliminary data.</text>
</comment>
<dbReference type="AlphaFoldDB" id="A0AAV7U9X1"/>
<protein>
    <submittedName>
        <fullName evidence="2">Uncharacterized protein</fullName>
    </submittedName>
</protein>
<proteinExistence type="predicted"/>
<dbReference type="Proteomes" id="UP001066276">
    <property type="component" value="Chromosome 3_1"/>
</dbReference>
<evidence type="ECO:0000256" key="1">
    <source>
        <dbReference type="SAM" id="MobiDB-lite"/>
    </source>
</evidence>
<feature type="region of interest" description="Disordered" evidence="1">
    <location>
        <begin position="1"/>
        <end position="29"/>
    </location>
</feature>
<feature type="region of interest" description="Disordered" evidence="1">
    <location>
        <begin position="67"/>
        <end position="99"/>
    </location>
</feature>
<reference evidence="2" key="1">
    <citation type="journal article" date="2022" name="bioRxiv">
        <title>Sequencing and chromosome-scale assembly of the giantPleurodeles waltlgenome.</title>
        <authorList>
            <person name="Brown T."/>
            <person name="Elewa A."/>
            <person name="Iarovenko S."/>
            <person name="Subramanian E."/>
            <person name="Araus A.J."/>
            <person name="Petzold A."/>
            <person name="Susuki M."/>
            <person name="Suzuki K.-i.T."/>
            <person name="Hayashi T."/>
            <person name="Toyoda A."/>
            <person name="Oliveira C."/>
            <person name="Osipova E."/>
            <person name="Leigh N.D."/>
            <person name="Simon A."/>
            <person name="Yun M.H."/>
        </authorList>
    </citation>
    <scope>NUCLEOTIDE SEQUENCE</scope>
    <source>
        <strain evidence="2">20211129_DDA</strain>
        <tissue evidence="2">Liver</tissue>
    </source>
</reference>
<sequence length="99" mass="10717">MWEGQTAEAQARKHRPTLHEEETEGAQDPCLVPVAEIKAGIAVMLPVKTLMRRSGRGECRCAPRVARRAATDISSTGRSRTTQEKRRGSAGAPPHAACL</sequence>
<keyword evidence="3" id="KW-1185">Reference proteome</keyword>
<gene>
    <name evidence="2" type="ORF">NDU88_001344</name>
</gene>
<accession>A0AAV7U9X1</accession>
<evidence type="ECO:0000313" key="3">
    <source>
        <dbReference type="Proteomes" id="UP001066276"/>
    </source>
</evidence>
<evidence type="ECO:0000313" key="2">
    <source>
        <dbReference type="EMBL" id="KAJ1184538.1"/>
    </source>
</evidence>
<name>A0AAV7U9X1_PLEWA</name>